<gene>
    <name evidence="1" type="ORF">CBG56_12340</name>
</gene>
<proteinExistence type="predicted"/>
<organism evidence="1 2">
    <name type="scientific">Fusobacterium nucleatum subsp. polymorphum</name>
    <name type="common">Fusobacterium polymorphum</name>
    <dbReference type="NCBI Taxonomy" id="76857"/>
    <lineage>
        <taxon>Bacteria</taxon>
        <taxon>Fusobacteriati</taxon>
        <taxon>Fusobacteriota</taxon>
        <taxon>Fusobacteriia</taxon>
        <taxon>Fusobacteriales</taxon>
        <taxon>Fusobacteriaceae</taxon>
        <taxon>Fusobacterium</taxon>
    </lineage>
</organism>
<comment type="caution">
    <text evidence="1">The sequence shown here is derived from an EMBL/GenBank/DDBJ whole genome shotgun (WGS) entry which is preliminary data.</text>
</comment>
<dbReference type="EMBL" id="NIRO01000038">
    <property type="protein sequence ID" value="PHI10808.1"/>
    <property type="molecule type" value="Genomic_DNA"/>
</dbReference>
<name>A0A2C6BYS5_FUSNP</name>
<protein>
    <recommendedName>
        <fullName evidence="3">DUF961 domain-containing protein</fullName>
    </recommendedName>
</protein>
<evidence type="ECO:0008006" key="3">
    <source>
        <dbReference type="Google" id="ProtNLM"/>
    </source>
</evidence>
<dbReference type="AlphaFoldDB" id="A0A2C6BYS5"/>
<dbReference type="Proteomes" id="UP000224507">
    <property type="component" value="Unassembled WGS sequence"/>
</dbReference>
<evidence type="ECO:0000313" key="1">
    <source>
        <dbReference type="EMBL" id="PHI10808.1"/>
    </source>
</evidence>
<reference evidence="1 2" key="1">
    <citation type="submission" date="2017-06" db="EMBL/GenBank/DDBJ databases">
        <title>Draft genome sequence of Fusobacterium nucleatum subsp. polymorphum KCOM 1274 (=ChDC F309).</title>
        <authorList>
            <person name="Kook J.-K."/>
            <person name="Park S.-N."/>
            <person name="Lim Y.K."/>
            <person name="Roh H."/>
        </authorList>
    </citation>
    <scope>NUCLEOTIDE SEQUENCE [LARGE SCALE GENOMIC DNA]</scope>
    <source>
        <strain evidence="2">KCOM 1274 (ChDC F309)</strain>
    </source>
</reference>
<evidence type="ECO:0000313" key="2">
    <source>
        <dbReference type="Proteomes" id="UP000224507"/>
    </source>
</evidence>
<dbReference type="RefSeq" id="WP_098997901.1">
    <property type="nucleotide sequence ID" value="NZ_JAYFGY010000025.1"/>
</dbReference>
<accession>A0A2C6BYS5</accession>
<sequence>MKITELKFELGQFGKRMNLVGVEPYYTYEAGKKTDKIGGYKYTTVLMDRDYEKIDIKIEGNRLIEEQEKYDIPVKFNGLEVSFYQDFTTKNLYLKATAKNLEILK</sequence>